<evidence type="ECO:0000256" key="8">
    <source>
        <dbReference type="ARBA" id="ARBA00037904"/>
    </source>
</evidence>
<dbReference type="KEGG" id="ckn:Calkro_2404"/>
<dbReference type="Pfam" id="PF00535">
    <property type="entry name" value="Glycos_transf_2"/>
    <property type="match status" value="1"/>
</dbReference>
<comment type="function">
    <text evidence="7">Catalyzes the glycosylation of 4,4'-diaponeurosporenoate, i.e. the esterification of glucose at the C1'' position with the carboxyl group of 4,4'-diaponeurosporenic acid, to form glycosyl-4,4'-diaponeurosporenoate. This is a step in the biosynthesis of staphyloxanthin, an orange pigment present in most staphylococci strains.</text>
</comment>
<name>E4SHJ9_CALK2</name>
<evidence type="ECO:0000256" key="6">
    <source>
        <dbReference type="ARBA" id="ARBA00023136"/>
    </source>
</evidence>
<evidence type="ECO:0000256" key="4">
    <source>
        <dbReference type="ARBA" id="ARBA00022679"/>
    </source>
</evidence>
<reference evidence="13 14" key="2">
    <citation type="journal article" date="2011" name="J. Bacteriol.">
        <title>Complete genome sequences for the anaerobic, extremely thermophilic plant biomass-degrading bacteria Caldicellulosiruptor hydrothermalis, Caldicellulosiruptor kristjanssonii, Caldicellulosiruptor kronotskyensis, Caldicellulosiruptor owensenis, and Caldicellulosiruptor lactoaceticus.</title>
        <authorList>
            <person name="Blumer-Schuette S.E."/>
            <person name="Ozdemir I."/>
            <person name="Mistry D."/>
            <person name="Lucas S."/>
            <person name="Lapidus A."/>
            <person name="Cheng J.F."/>
            <person name="Goodwin L.A."/>
            <person name="Pitluck S."/>
            <person name="Land M.L."/>
            <person name="Hauser L.J."/>
            <person name="Woyke T."/>
            <person name="Mikhailova N."/>
            <person name="Pati A."/>
            <person name="Kyrpides N.C."/>
            <person name="Ivanova N."/>
            <person name="Detter J.C."/>
            <person name="Walston-Davenport K."/>
            <person name="Han S."/>
            <person name="Adams M.W."/>
            <person name="Kelly R.M."/>
        </authorList>
    </citation>
    <scope>NUCLEOTIDE SEQUENCE [LARGE SCALE GENOMIC DNA]</scope>
    <source>
        <strain evidence="14">DSM 18902 / VKM B-2412 / 2002</strain>
    </source>
</reference>
<feature type="transmembrane region" description="Helical" evidence="11">
    <location>
        <begin position="300"/>
        <end position="318"/>
    </location>
</feature>
<gene>
    <name evidence="13" type="ordered locus">Calkro_2404</name>
</gene>
<keyword evidence="11" id="KW-1133">Transmembrane helix</keyword>
<dbReference type="PANTHER" id="PTHR43646">
    <property type="entry name" value="GLYCOSYLTRANSFERASE"/>
    <property type="match status" value="1"/>
</dbReference>
<evidence type="ECO:0000256" key="5">
    <source>
        <dbReference type="ARBA" id="ARBA00022746"/>
    </source>
</evidence>
<keyword evidence="5" id="KW-0125">Carotenoid biosynthesis</keyword>
<evidence type="ECO:0000256" key="9">
    <source>
        <dbReference type="ARBA" id="ARBA00038120"/>
    </source>
</evidence>
<dbReference type="GO" id="GO:0005886">
    <property type="term" value="C:plasma membrane"/>
    <property type="evidence" value="ECO:0007669"/>
    <property type="project" value="UniProtKB-SubCell"/>
</dbReference>
<comment type="similarity">
    <text evidence="9">Belongs to the glycosyltransferase 2 family. CrtQ subfamily.</text>
</comment>
<feature type="transmembrane region" description="Helical" evidence="11">
    <location>
        <begin position="269"/>
        <end position="293"/>
    </location>
</feature>
<dbReference type="GO" id="GO:0016757">
    <property type="term" value="F:glycosyltransferase activity"/>
    <property type="evidence" value="ECO:0007669"/>
    <property type="project" value="UniProtKB-KW"/>
</dbReference>
<keyword evidence="2" id="KW-1003">Cell membrane</keyword>
<dbReference type="InterPro" id="IPR001173">
    <property type="entry name" value="Glyco_trans_2-like"/>
</dbReference>
<organism evidence="13 14">
    <name type="scientific">Caldicellulosiruptor kronotskyensis (strain DSM 18902 / VKM B-2412 / 2002)</name>
    <dbReference type="NCBI Taxonomy" id="632348"/>
    <lineage>
        <taxon>Bacteria</taxon>
        <taxon>Bacillati</taxon>
        <taxon>Bacillota</taxon>
        <taxon>Bacillota incertae sedis</taxon>
        <taxon>Caldicellulosiruptorales</taxon>
        <taxon>Caldicellulosiruptoraceae</taxon>
        <taxon>Caldicellulosiruptor</taxon>
    </lineage>
</organism>
<dbReference type="GO" id="GO:0016117">
    <property type="term" value="P:carotenoid biosynthetic process"/>
    <property type="evidence" value="ECO:0007669"/>
    <property type="project" value="UniProtKB-KW"/>
</dbReference>
<evidence type="ECO:0000313" key="14">
    <source>
        <dbReference type="Proteomes" id="UP000006835"/>
    </source>
</evidence>
<evidence type="ECO:0000256" key="2">
    <source>
        <dbReference type="ARBA" id="ARBA00022475"/>
    </source>
</evidence>
<reference key="1">
    <citation type="submission" date="2010-11" db="EMBL/GenBank/DDBJ databases">
        <title>Complete sequence of Caldicellulosiruptor kronotskyensis 2002.</title>
        <authorList>
            <consortium name="US DOE Joint Genome Institute"/>
            <person name="Lucas S."/>
            <person name="Copeland A."/>
            <person name="Lapidus A."/>
            <person name="Cheng J.-F."/>
            <person name="Bruce D."/>
            <person name="Goodwin L."/>
            <person name="Pitluck S."/>
            <person name="Davenport K."/>
            <person name="Detter J.C."/>
            <person name="Han C."/>
            <person name="Tapia R."/>
            <person name="Land M."/>
            <person name="Hauser L."/>
            <person name="Jeffries C."/>
            <person name="Kyrpides N."/>
            <person name="Ivanova N."/>
            <person name="Mikhailova N."/>
            <person name="Blumer-Schuette S.E."/>
            <person name="Kelly R.M."/>
            <person name="Woyke T."/>
        </authorList>
    </citation>
    <scope>NUCLEOTIDE SEQUENCE</scope>
    <source>
        <strain>2002</strain>
    </source>
</reference>
<evidence type="ECO:0000259" key="12">
    <source>
        <dbReference type="Pfam" id="PF00535"/>
    </source>
</evidence>
<dbReference type="EMBL" id="CP002330">
    <property type="protein sequence ID" value="ADQ47224.1"/>
    <property type="molecule type" value="Genomic_DNA"/>
</dbReference>
<dbReference type="HOGENOM" id="CLU_038143_1_0_9"/>
<evidence type="ECO:0000256" key="3">
    <source>
        <dbReference type="ARBA" id="ARBA00022676"/>
    </source>
</evidence>
<sequence>MILFVLFILGIASGFLLFSKIFLSDTKGDFFELNQKISVIIPARNEEKNLPHLLKSLLNQTIVPDEIIVVDDFSEDGTCKIAEKFGVKLIKNPPLPPGWTGKNWALWNGYLNSTGDILIFLDADVRLSENGIERIIKTLFSTNGAISVIPYHTTQQLYEKLCLIVNILGVFAFMSPYERKSKNKGMYGSCIAVFRKDYEKVGGHKRICNRVTDDLSLGKLFCKNGIRVENFLGYGAVTFRMYPNGMKSQLEGIAKSAALSMQLLNTKTVILIALWTFGLVLTGFLTPILLYIHHPLATKFLIGYILYVIQILYLQIYIGDFGFLLPILYFIPTAYFLLMILYSFYQVKFIKSIYWKGRQIKVGGHNS</sequence>
<protein>
    <recommendedName>
        <fullName evidence="10">4,4'-diaponeurosporenoate glycosyltransferase</fullName>
    </recommendedName>
</protein>
<dbReference type="AlphaFoldDB" id="E4SHJ9"/>
<keyword evidence="4 13" id="KW-0808">Transferase</keyword>
<accession>E4SHJ9</accession>
<dbReference type="InterPro" id="IPR029044">
    <property type="entry name" value="Nucleotide-diphossugar_trans"/>
</dbReference>
<keyword evidence="11" id="KW-0812">Transmembrane</keyword>
<keyword evidence="14" id="KW-1185">Reference proteome</keyword>
<feature type="transmembrane region" description="Helical" evidence="11">
    <location>
        <begin position="324"/>
        <end position="345"/>
    </location>
</feature>
<evidence type="ECO:0000256" key="7">
    <source>
        <dbReference type="ARBA" id="ARBA00037281"/>
    </source>
</evidence>
<evidence type="ECO:0000256" key="11">
    <source>
        <dbReference type="SAM" id="Phobius"/>
    </source>
</evidence>
<comment type="subcellular location">
    <subcellularLocation>
        <location evidence="1">Cell membrane</location>
    </subcellularLocation>
</comment>
<dbReference type="Gene3D" id="3.90.550.10">
    <property type="entry name" value="Spore Coat Polysaccharide Biosynthesis Protein SpsA, Chain A"/>
    <property type="match status" value="1"/>
</dbReference>
<dbReference type="CDD" id="cd00761">
    <property type="entry name" value="Glyco_tranf_GTA_type"/>
    <property type="match status" value="1"/>
</dbReference>
<dbReference type="SUPFAM" id="SSF53448">
    <property type="entry name" value="Nucleotide-diphospho-sugar transferases"/>
    <property type="match status" value="1"/>
</dbReference>
<dbReference type="Proteomes" id="UP000006835">
    <property type="component" value="Chromosome"/>
</dbReference>
<comment type="pathway">
    <text evidence="8">Carotenoid biosynthesis; staphyloxanthin biosynthesis; staphyloxanthin from farnesyl diphosphate: step 4/5.</text>
</comment>
<evidence type="ECO:0000313" key="13">
    <source>
        <dbReference type="EMBL" id="ADQ47224.1"/>
    </source>
</evidence>
<proteinExistence type="inferred from homology"/>
<dbReference type="RefSeq" id="WP_013431293.1">
    <property type="nucleotide sequence ID" value="NC_014720.1"/>
</dbReference>
<dbReference type="CAZy" id="GT2">
    <property type="family name" value="Glycosyltransferase Family 2"/>
</dbReference>
<dbReference type="PATRIC" id="fig|632348.3.peg.2530"/>
<feature type="domain" description="Glycosyltransferase 2-like" evidence="12">
    <location>
        <begin position="38"/>
        <end position="201"/>
    </location>
</feature>
<dbReference type="OrthoDB" id="9768769at2"/>
<keyword evidence="6 11" id="KW-0472">Membrane</keyword>
<evidence type="ECO:0000256" key="1">
    <source>
        <dbReference type="ARBA" id="ARBA00004236"/>
    </source>
</evidence>
<keyword evidence="3" id="KW-0328">Glycosyltransferase</keyword>
<evidence type="ECO:0000256" key="10">
    <source>
        <dbReference type="ARBA" id="ARBA00040345"/>
    </source>
</evidence>
<dbReference type="PANTHER" id="PTHR43646:SF2">
    <property type="entry name" value="GLYCOSYLTRANSFERASE 2-LIKE DOMAIN-CONTAINING PROTEIN"/>
    <property type="match status" value="1"/>
</dbReference>